<proteinExistence type="predicted"/>
<organism evidence="2 3">
    <name type="scientific">Candidatus Zambryskibacteria bacterium RIFCSPLOWO2_01_FULL_47_14</name>
    <dbReference type="NCBI Taxonomy" id="1802763"/>
    <lineage>
        <taxon>Bacteria</taxon>
        <taxon>Candidatus Zambryskiibacteriota</taxon>
    </lineage>
</organism>
<keyword evidence="1" id="KW-0472">Membrane</keyword>
<evidence type="ECO:0000256" key="1">
    <source>
        <dbReference type="SAM" id="Phobius"/>
    </source>
</evidence>
<dbReference type="Proteomes" id="UP000177068">
    <property type="component" value="Unassembled WGS sequence"/>
</dbReference>
<gene>
    <name evidence="2" type="ORF">A3A26_02050</name>
</gene>
<accession>A0A1G2U796</accession>
<protein>
    <recommendedName>
        <fullName evidence="4">DUF4145 domain-containing protein</fullName>
    </recommendedName>
</protein>
<evidence type="ECO:0000313" key="2">
    <source>
        <dbReference type="EMBL" id="OHB05349.1"/>
    </source>
</evidence>
<name>A0A1G2U796_9BACT</name>
<feature type="transmembrane region" description="Helical" evidence="1">
    <location>
        <begin position="20"/>
        <end position="42"/>
    </location>
</feature>
<reference evidence="2 3" key="1">
    <citation type="journal article" date="2016" name="Nat. Commun.">
        <title>Thousands of microbial genomes shed light on interconnected biogeochemical processes in an aquifer system.</title>
        <authorList>
            <person name="Anantharaman K."/>
            <person name="Brown C.T."/>
            <person name="Hug L.A."/>
            <person name="Sharon I."/>
            <person name="Castelle C.J."/>
            <person name="Probst A.J."/>
            <person name="Thomas B.C."/>
            <person name="Singh A."/>
            <person name="Wilkins M.J."/>
            <person name="Karaoz U."/>
            <person name="Brodie E.L."/>
            <person name="Williams K.H."/>
            <person name="Hubbard S.S."/>
            <person name="Banfield J.F."/>
        </authorList>
    </citation>
    <scope>NUCLEOTIDE SEQUENCE [LARGE SCALE GENOMIC DNA]</scope>
</reference>
<feature type="transmembrane region" description="Helical" evidence="1">
    <location>
        <begin position="62"/>
        <end position="85"/>
    </location>
</feature>
<sequence>MAEDKKKPVAPIGTNLKEEIIFLLAGLFILALIVNQITNYIYSIGWGNFSNVWNYLYHSYFYPWWSVWKVIAVALSAGLVVWILYSYRQLNLLAETEKKNYGSSEDSLLDEFMEEVSSKKKLEDKWDRVLAHSYSDHASDWRLAIMEADIMLDEALRAKGFVGESVGEMLKLVKEGDMQNIETAWEAHKVRNRIAHSGGDFELNERETRRVITLFEAVLKELGAI</sequence>
<dbReference type="EMBL" id="MHWG01000020">
    <property type="protein sequence ID" value="OHB05349.1"/>
    <property type="molecule type" value="Genomic_DNA"/>
</dbReference>
<evidence type="ECO:0000313" key="3">
    <source>
        <dbReference type="Proteomes" id="UP000177068"/>
    </source>
</evidence>
<comment type="caution">
    <text evidence="2">The sequence shown here is derived from an EMBL/GenBank/DDBJ whole genome shotgun (WGS) entry which is preliminary data.</text>
</comment>
<evidence type="ECO:0008006" key="4">
    <source>
        <dbReference type="Google" id="ProtNLM"/>
    </source>
</evidence>
<dbReference type="AlphaFoldDB" id="A0A1G2U796"/>
<keyword evidence="1" id="KW-0812">Transmembrane</keyword>
<keyword evidence="1" id="KW-1133">Transmembrane helix</keyword>